<reference evidence="1" key="1">
    <citation type="journal article" date="2014" name="Int. J. Syst. Evol. Microbiol.">
        <title>Complete genome sequence of Corynebacterium casei LMG S-19264T (=DSM 44701T), isolated from a smear-ripened cheese.</title>
        <authorList>
            <consortium name="US DOE Joint Genome Institute (JGI-PGF)"/>
            <person name="Walter F."/>
            <person name="Albersmeier A."/>
            <person name="Kalinowski J."/>
            <person name="Ruckert C."/>
        </authorList>
    </citation>
    <scope>NUCLEOTIDE SEQUENCE</scope>
    <source>
        <strain evidence="1">CGMCC 4.7278</strain>
    </source>
</reference>
<dbReference type="AlphaFoldDB" id="A0A917QMK9"/>
<comment type="caution">
    <text evidence="1">The sequence shown here is derived from an EMBL/GenBank/DDBJ whole genome shotgun (WGS) entry which is preliminary data.</text>
</comment>
<gene>
    <name evidence="1" type="ORF">GCM10011591_33370</name>
</gene>
<dbReference type="EMBL" id="BMMW01000003">
    <property type="protein sequence ID" value="GGK58499.1"/>
    <property type="molecule type" value="Genomic_DNA"/>
</dbReference>
<name>A0A917QMK9_9NOCA</name>
<protein>
    <submittedName>
        <fullName evidence="1">Uncharacterized protein</fullName>
    </submittedName>
</protein>
<organism evidence="1 2">
    <name type="scientific">Nocardia camponoti</name>
    <dbReference type="NCBI Taxonomy" id="1616106"/>
    <lineage>
        <taxon>Bacteria</taxon>
        <taxon>Bacillati</taxon>
        <taxon>Actinomycetota</taxon>
        <taxon>Actinomycetes</taxon>
        <taxon>Mycobacteriales</taxon>
        <taxon>Nocardiaceae</taxon>
        <taxon>Nocardia</taxon>
    </lineage>
</organism>
<dbReference type="Proteomes" id="UP000612956">
    <property type="component" value="Unassembled WGS sequence"/>
</dbReference>
<keyword evidence="2" id="KW-1185">Reference proteome</keyword>
<reference evidence="1" key="2">
    <citation type="submission" date="2020-09" db="EMBL/GenBank/DDBJ databases">
        <authorList>
            <person name="Sun Q."/>
            <person name="Zhou Y."/>
        </authorList>
    </citation>
    <scope>NUCLEOTIDE SEQUENCE</scope>
    <source>
        <strain evidence="1">CGMCC 4.7278</strain>
    </source>
</reference>
<proteinExistence type="predicted"/>
<accession>A0A917QMK9</accession>
<evidence type="ECO:0000313" key="1">
    <source>
        <dbReference type="EMBL" id="GGK58499.1"/>
    </source>
</evidence>
<sequence length="132" mass="14373">MRSQDLAWMQPGDEVDCRVDPGHRERVALFVAEPVARSGSRAAAKILRDGRRAEATVLAITPTACDFAGRGDPVMRLDLEMRAFDVPKSWRVRLIQPVPLAAVGRIALGTRVTAAFFAIDRGESVAIDFAAI</sequence>
<evidence type="ECO:0000313" key="2">
    <source>
        <dbReference type="Proteomes" id="UP000612956"/>
    </source>
</evidence>